<evidence type="ECO:0000313" key="3">
    <source>
        <dbReference type="Proteomes" id="UP000432568"/>
    </source>
</evidence>
<dbReference type="Proteomes" id="UP000432568">
    <property type="component" value="Unassembled WGS sequence"/>
</dbReference>
<protein>
    <submittedName>
        <fullName evidence="2">Uncharacterized protein</fullName>
    </submittedName>
</protein>
<gene>
    <name evidence="2" type="ORF">FME68_04215</name>
</gene>
<dbReference type="EMBL" id="VIOG01000004">
    <property type="protein sequence ID" value="MTD91099.1"/>
    <property type="molecule type" value="Genomic_DNA"/>
</dbReference>
<keyword evidence="1" id="KW-1133">Transmembrane helix</keyword>
<sequence>MMHFSEIDGGQLTTIIVAVISALGAYAGVKAKASADRKAAEPATLQSLITEMKAYFKERLETQQEQLESQGARITTLEDRLAAHTDYVEWLEGLGLPKPPFLPFDEWRQRR</sequence>
<evidence type="ECO:0000256" key="1">
    <source>
        <dbReference type="SAM" id="Phobius"/>
    </source>
</evidence>
<keyword evidence="1" id="KW-0472">Membrane</keyword>
<proteinExistence type="predicted"/>
<name>A0A6I3K9U7_9CORY</name>
<reference evidence="2 3" key="1">
    <citation type="submission" date="2019-07" db="EMBL/GenBank/DDBJ databases">
        <title>Draft genome of C. aurimucosum strain 332.</title>
        <authorList>
            <person name="Pacheco L.G.C."/>
            <person name="Aguiar E.R.G.R."/>
            <person name="Barberis C.M."/>
            <person name="Almuzara M.N."/>
            <person name="Traglia G.M."/>
            <person name="Santos C.S."/>
            <person name="Vay C.A."/>
            <person name="Rocha D.J.P.G."/>
        </authorList>
    </citation>
    <scope>NUCLEOTIDE SEQUENCE [LARGE SCALE GENOMIC DNA]</scope>
    <source>
        <strain evidence="2 3">332</strain>
    </source>
</reference>
<evidence type="ECO:0000313" key="2">
    <source>
        <dbReference type="EMBL" id="MTD91099.1"/>
    </source>
</evidence>
<comment type="caution">
    <text evidence="2">The sequence shown here is derived from an EMBL/GenBank/DDBJ whole genome shotgun (WGS) entry which is preliminary data.</text>
</comment>
<dbReference type="AlphaFoldDB" id="A0A6I3K9U7"/>
<feature type="transmembrane region" description="Helical" evidence="1">
    <location>
        <begin position="12"/>
        <end position="29"/>
    </location>
</feature>
<accession>A0A6I3K9U7</accession>
<organism evidence="2 3">
    <name type="scientific">Corynebacterium aurimucosum</name>
    <dbReference type="NCBI Taxonomy" id="169292"/>
    <lineage>
        <taxon>Bacteria</taxon>
        <taxon>Bacillati</taxon>
        <taxon>Actinomycetota</taxon>
        <taxon>Actinomycetes</taxon>
        <taxon>Mycobacteriales</taxon>
        <taxon>Corynebacteriaceae</taxon>
        <taxon>Corynebacterium</taxon>
    </lineage>
</organism>
<keyword evidence="1" id="KW-0812">Transmembrane</keyword>